<evidence type="ECO:0000313" key="1">
    <source>
        <dbReference type="EMBL" id="CAB4278335.1"/>
    </source>
</evidence>
<reference evidence="4" key="1">
    <citation type="journal article" date="2020" name="Genome Biol.">
        <title>Gamete binning: chromosome-level and haplotype-resolved genome assembly enabled by high-throughput single-cell sequencing of gamete genomes.</title>
        <authorList>
            <person name="Campoy J.A."/>
            <person name="Sun H."/>
            <person name="Goel M."/>
            <person name="Jiao W.-B."/>
            <person name="Folz-Donahue K."/>
            <person name="Wang N."/>
            <person name="Rubio M."/>
            <person name="Liu C."/>
            <person name="Kukat C."/>
            <person name="Ruiz D."/>
            <person name="Huettel B."/>
            <person name="Schneeberger K."/>
        </authorList>
    </citation>
    <scope>NUCLEOTIDE SEQUENCE [LARGE SCALE GENOMIC DNA]</scope>
    <source>
        <strain evidence="4">cv. Rojo Pasion</strain>
    </source>
</reference>
<evidence type="ECO:0000313" key="2">
    <source>
        <dbReference type="EMBL" id="CAB4308821.1"/>
    </source>
</evidence>
<evidence type="ECO:0008006" key="5">
    <source>
        <dbReference type="Google" id="ProtNLM"/>
    </source>
</evidence>
<protein>
    <recommendedName>
        <fullName evidence="5">Myb/SANT-like domain-containing protein</fullName>
    </recommendedName>
</protein>
<evidence type="ECO:0000313" key="4">
    <source>
        <dbReference type="Proteomes" id="UP000507245"/>
    </source>
</evidence>
<dbReference type="OrthoDB" id="1748457at2759"/>
<name>A0A6J5X7J1_PRUAR</name>
<dbReference type="EMBL" id="CAEKKB010000004">
    <property type="protein sequence ID" value="CAB4308821.1"/>
    <property type="molecule type" value="Genomic_DNA"/>
</dbReference>
<reference evidence="2 3" key="2">
    <citation type="submission" date="2020-05" db="EMBL/GenBank/DDBJ databases">
        <authorList>
            <person name="Campoy J."/>
            <person name="Schneeberger K."/>
            <person name="Spophaly S."/>
        </authorList>
    </citation>
    <scope>NUCLEOTIDE SEQUENCE [LARGE SCALE GENOMIC DNA]</scope>
    <source>
        <strain evidence="2">PruArmRojPasFocal</strain>
    </source>
</reference>
<dbReference type="AlphaFoldDB" id="A0A6J5X7J1"/>
<dbReference type="Proteomes" id="UP000507222">
    <property type="component" value="Unassembled WGS sequence"/>
</dbReference>
<sequence length="61" mass="7198">MINKSAFAWNDSLKCIEVDNDEAWNTYVQHNKDVDDWRGKQCLIYLEKTEQLVEGLQLPLK</sequence>
<dbReference type="EMBL" id="CAEKDK010000004">
    <property type="protein sequence ID" value="CAB4278335.1"/>
    <property type="molecule type" value="Genomic_DNA"/>
</dbReference>
<evidence type="ECO:0000313" key="3">
    <source>
        <dbReference type="Proteomes" id="UP000507222"/>
    </source>
</evidence>
<keyword evidence="4" id="KW-1185">Reference proteome</keyword>
<dbReference type="Proteomes" id="UP000507245">
    <property type="component" value="Unassembled WGS sequence"/>
</dbReference>
<proteinExistence type="predicted"/>
<accession>A0A6J5X7J1</accession>
<gene>
    <name evidence="1" type="ORF">CURHAP_LOCUS29057</name>
    <name evidence="2" type="ORF">ORAREDHAP_LOCUS28885</name>
</gene>
<organism evidence="2 4">
    <name type="scientific">Prunus armeniaca</name>
    <name type="common">Apricot</name>
    <name type="synonym">Armeniaca vulgaris</name>
    <dbReference type="NCBI Taxonomy" id="36596"/>
    <lineage>
        <taxon>Eukaryota</taxon>
        <taxon>Viridiplantae</taxon>
        <taxon>Streptophyta</taxon>
        <taxon>Embryophyta</taxon>
        <taxon>Tracheophyta</taxon>
        <taxon>Spermatophyta</taxon>
        <taxon>Magnoliopsida</taxon>
        <taxon>eudicotyledons</taxon>
        <taxon>Gunneridae</taxon>
        <taxon>Pentapetalae</taxon>
        <taxon>rosids</taxon>
        <taxon>fabids</taxon>
        <taxon>Rosales</taxon>
        <taxon>Rosaceae</taxon>
        <taxon>Amygdaloideae</taxon>
        <taxon>Amygdaleae</taxon>
        <taxon>Prunus</taxon>
    </lineage>
</organism>